<keyword evidence="2" id="KW-1185">Reference proteome</keyword>
<protein>
    <submittedName>
        <fullName evidence="1">(Mediterranean fruit fly) hypothetical protein</fullName>
    </submittedName>
</protein>
<dbReference type="Proteomes" id="UP000606786">
    <property type="component" value="Unassembled WGS sequence"/>
</dbReference>
<name>A0A811UXZ2_CERCA</name>
<sequence length="122" mass="13201">MQKLHGPEAGCSGYLFWHKFINNGSDFLTDNVPSVDGDTTSREIAHTAFPTVTAAVAPIGECRKTIVDGALNFHRQVGVHDAHTYMCEQCVYNCNTLLLPCMGGHSSGRRCGVFALKVGVKC</sequence>
<evidence type="ECO:0000313" key="1">
    <source>
        <dbReference type="EMBL" id="CAD7002547.1"/>
    </source>
</evidence>
<reference evidence="1" key="1">
    <citation type="submission" date="2020-11" db="EMBL/GenBank/DDBJ databases">
        <authorList>
            <person name="Whitehead M."/>
        </authorList>
    </citation>
    <scope>NUCLEOTIDE SEQUENCE</scope>
    <source>
        <strain evidence="1">EGII</strain>
    </source>
</reference>
<accession>A0A811UXZ2</accession>
<dbReference type="AlphaFoldDB" id="A0A811UXZ2"/>
<gene>
    <name evidence="1" type="ORF">CCAP1982_LOCUS11036</name>
</gene>
<organism evidence="1 2">
    <name type="scientific">Ceratitis capitata</name>
    <name type="common">Mediterranean fruit fly</name>
    <name type="synonym">Tephritis capitata</name>
    <dbReference type="NCBI Taxonomy" id="7213"/>
    <lineage>
        <taxon>Eukaryota</taxon>
        <taxon>Metazoa</taxon>
        <taxon>Ecdysozoa</taxon>
        <taxon>Arthropoda</taxon>
        <taxon>Hexapoda</taxon>
        <taxon>Insecta</taxon>
        <taxon>Pterygota</taxon>
        <taxon>Neoptera</taxon>
        <taxon>Endopterygota</taxon>
        <taxon>Diptera</taxon>
        <taxon>Brachycera</taxon>
        <taxon>Muscomorpha</taxon>
        <taxon>Tephritoidea</taxon>
        <taxon>Tephritidae</taxon>
        <taxon>Ceratitis</taxon>
        <taxon>Ceratitis</taxon>
    </lineage>
</organism>
<dbReference type="EMBL" id="CAJHJT010000034">
    <property type="protein sequence ID" value="CAD7002547.1"/>
    <property type="molecule type" value="Genomic_DNA"/>
</dbReference>
<comment type="caution">
    <text evidence="1">The sequence shown here is derived from an EMBL/GenBank/DDBJ whole genome shotgun (WGS) entry which is preliminary data.</text>
</comment>
<proteinExistence type="predicted"/>
<evidence type="ECO:0000313" key="2">
    <source>
        <dbReference type="Proteomes" id="UP000606786"/>
    </source>
</evidence>